<organism evidence="2 3">
    <name type="scientific">Haloterrigena turkmenica (strain ATCC 51198 / DSM 5511 / JCM 9101 / NCIMB 13204 / VKM B-1734 / 4k)</name>
    <name type="common">Halococcus turkmenicus</name>
    <dbReference type="NCBI Taxonomy" id="543526"/>
    <lineage>
        <taxon>Archaea</taxon>
        <taxon>Methanobacteriati</taxon>
        <taxon>Methanobacteriota</taxon>
        <taxon>Stenosarchaea group</taxon>
        <taxon>Halobacteria</taxon>
        <taxon>Halobacteriales</taxon>
        <taxon>Natrialbaceae</taxon>
        <taxon>Haloterrigena</taxon>
    </lineage>
</organism>
<gene>
    <name evidence="2" type="ordered locus">Htur_4430</name>
</gene>
<feature type="transmembrane region" description="Helical" evidence="1">
    <location>
        <begin position="58"/>
        <end position="85"/>
    </location>
</feature>
<keyword evidence="2" id="KW-0614">Plasmid</keyword>
<proteinExistence type="predicted"/>
<dbReference type="GeneID" id="8745059"/>
<evidence type="ECO:0000313" key="3">
    <source>
        <dbReference type="Proteomes" id="UP000001903"/>
    </source>
</evidence>
<keyword evidence="1" id="KW-0472">Membrane</keyword>
<name>D2S1J4_HALTV</name>
<keyword evidence="1" id="KW-1133">Transmembrane helix</keyword>
<feature type="transmembrane region" description="Helical" evidence="1">
    <location>
        <begin position="28"/>
        <end position="46"/>
    </location>
</feature>
<dbReference type="EMBL" id="CP001862">
    <property type="protein sequence ID" value="ADB63241.1"/>
    <property type="molecule type" value="Genomic_DNA"/>
</dbReference>
<dbReference type="RefSeq" id="WP_012945485.1">
    <property type="nucleotide sequence ID" value="NC_013745.1"/>
</dbReference>
<dbReference type="Proteomes" id="UP000001903">
    <property type="component" value="Plasmid pHTUR02"/>
</dbReference>
<dbReference type="KEGG" id="htu:Htur_4430"/>
<protein>
    <submittedName>
        <fullName evidence="2">Uncharacterized protein</fullName>
    </submittedName>
</protein>
<keyword evidence="1" id="KW-0812">Transmembrane</keyword>
<dbReference type="OrthoDB" id="187142at2157"/>
<evidence type="ECO:0000256" key="1">
    <source>
        <dbReference type="SAM" id="Phobius"/>
    </source>
</evidence>
<keyword evidence="3" id="KW-1185">Reference proteome</keyword>
<geneLocation type="plasmid" evidence="2 3">
    <name>pHTUR02</name>
</geneLocation>
<sequence>MGSTQRANDPETTSQSRDSILEPLFDSLLLKIAAAGAALVALGAILNGVTLGGEGELMGLWAAIFAVWGSGLILVGLGLYSFVWWRRR</sequence>
<dbReference type="AlphaFoldDB" id="D2S1J4"/>
<dbReference type="HOGENOM" id="CLU_2461702_0_0_2"/>
<accession>D2S1J4</accession>
<evidence type="ECO:0000313" key="2">
    <source>
        <dbReference type="EMBL" id="ADB63241.1"/>
    </source>
</evidence>
<reference evidence="2 3" key="1">
    <citation type="journal article" date="2010" name="Stand. Genomic Sci.">
        <title>Complete genome sequence of Haloterrigena turkmenica type strain (4k).</title>
        <authorList>
            <person name="Saunders E."/>
            <person name="Tindall B.J."/>
            <person name="Fahnrich R."/>
            <person name="Lapidus A."/>
            <person name="Copeland A."/>
            <person name="Del Rio T.G."/>
            <person name="Lucas S."/>
            <person name="Chen F."/>
            <person name="Tice H."/>
            <person name="Cheng J.F."/>
            <person name="Han C."/>
            <person name="Detter J.C."/>
            <person name="Bruce D."/>
            <person name="Goodwin L."/>
            <person name="Chain P."/>
            <person name="Pitluck S."/>
            <person name="Pati A."/>
            <person name="Ivanova N."/>
            <person name="Mavromatis K."/>
            <person name="Chen A."/>
            <person name="Palaniappan K."/>
            <person name="Land M."/>
            <person name="Hauser L."/>
            <person name="Chang Y.J."/>
            <person name="Jeffries C.D."/>
            <person name="Brettin T."/>
            <person name="Rohde M."/>
            <person name="Goker M."/>
            <person name="Bristow J."/>
            <person name="Eisen J.A."/>
            <person name="Markowitz V."/>
            <person name="Hugenholtz P."/>
            <person name="Klenk H.P."/>
            <person name="Kyrpides N.C."/>
        </authorList>
    </citation>
    <scope>NUCLEOTIDE SEQUENCE [LARGE SCALE GENOMIC DNA]</scope>
    <source>
        <strain evidence="3">ATCC 51198 / DSM 5511 / JCM 9101 / NCIMB 13204 / VKM B-1734 / 4k</strain>
    </source>
</reference>